<evidence type="ECO:0000256" key="8">
    <source>
        <dbReference type="SAM" id="MobiDB-lite"/>
    </source>
</evidence>
<feature type="region of interest" description="Disordered" evidence="8">
    <location>
        <begin position="133"/>
        <end position="157"/>
    </location>
</feature>
<keyword evidence="2" id="KW-0479">Metal-binding</keyword>
<evidence type="ECO:0000256" key="4">
    <source>
        <dbReference type="ARBA" id="ARBA00022771"/>
    </source>
</evidence>
<sequence>MVVEQVNFQLLIPHSLIKACSQLVDEAQFEVGGFYLEDPDVAVTIRASYKDEQLSFLLQDDILCKNLMSTVRCQIIPDESLQLPQNPSVQCIRKIEDNLPARKLTRRAVKRCSHKSQEQLITGDKSAGCTDRGIKNGHLTEDQVTPSKRERSSVMDEDHCQNCDMLNSNEGGDQLKVDNVCDERDSDENCQTGVGLIDTDSGAAHVAKSNTVESPATSHQEDPLFGSTKQLDTQVLLNILQCNLCREFSNSLNGLKAHLVNSHGMLWDGYCKSNIVSLTKLNSDDLVVKTEANKTLCRWETLSQSNTRTTRLHTKQVTCTSSASLSCSYCDKTFSHRKSLNTHIRDVHGKNNGIEVAKNSAPSDDKLNRAEFLKEICDRSTEIAIQNDMLSEEDSSTICLVCEKVFTGTRWSVRARLPRHIEIQHQISLEKYIELLNADSAHRRMCLAQEITATEWNRKKEQKIQLLGERSQFCCTGCGRQYCAFNNLMKHIRMAHKSEDDFKKILLGAEEQGSAAYRPGMKAREQLEMTCVYCGVKRIGTCILKHLKNVHYDERTFKEELKRAAEEHTNRINEREKERKKKGPQIIDDDRTFACQYCGKQFRHRQARYRHSRFKCPENTDKCKKLWCRCGKGFLTKDTLSTHKIKCDKREKKFMCHLCGKMYGTASGLYIHKQTAHCDTVGGKYKQACEVCGKVFYRKQHYDRHIPKHSDERSCQCEICGKRFKTKEDIRKHQYVVHFHKYTYYCKDCGHGMNKLSYVKTHKCGRVRRQQDGTTVIAKKQEKLVKPEHTGNVIVTDQQVICEEPGNVSTDQLSVMQLSHGGAAVQEGISHLFQCDTAVPGDSVCVLQNALPMRQTITPATYDGSTNIQGMVHNEQEMELTIQNMVVHQVSEIQSESGQNTDAANLLEMATYDTLQMLPGNTDYPLLQGTTASVMIQQSSGTPSETVSLTALSPAVSQTISTSYTVPQTYQIVQNTYQ</sequence>
<feature type="domain" description="C2H2-type" evidence="9">
    <location>
        <begin position="715"/>
        <end position="743"/>
    </location>
</feature>
<dbReference type="Proteomes" id="UP001208570">
    <property type="component" value="Unassembled WGS sequence"/>
</dbReference>
<dbReference type="SUPFAM" id="SSF57667">
    <property type="entry name" value="beta-beta-alpha zinc fingers"/>
    <property type="match status" value="4"/>
</dbReference>
<dbReference type="PANTHER" id="PTHR24394:SF29">
    <property type="entry name" value="MYONEURIN"/>
    <property type="match status" value="1"/>
</dbReference>
<dbReference type="InterPro" id="IPR013087">
    <property type="entry name" value="Znf_C2H2_type"/>
</dbReference>
<organism evidence="10 11">
    <name type="scientific">Paralvinella palmiformis</name>
    <dbReference type="NCBI Taxonomy" id="53620"/>
    <lineage>
        <taxon>Eukaryota</taxon>
        <taxon>Metazoa</taxon>
        <taxon>Spiralia</taxon>
        <taxon>Lophotrochozoa</taxon>
        <taxon>Annelida</taxon>
        <taxon>Polychaeta</taxon>
        <taxon>Sedentaria</taxon>
        <taxon>Canalipalpata</taxon>
        <taxon>Terebellida</taxon>
        <taxon>Terebelliformia</taxon>
        <taxon>Alvinellidae</taxon>
        <taxon>Paralvinella</taxon>
    </lineage>
</organism>
<proteinExistence type="predicted"/>
<comment type="caution">
    <text evidence="10">The sequence shown here is derived from an EMBL/GenBank/DDBJ whole genome shotgun (WGS) entry which is preliminary data.</text>
</comment>
<feature type="domain" description="C2H2-type" evidence="9">
    <location>
        <begin position="473"/>
        <end position="501"/>
    </location>
</feature>
<dbReference type="Gene3D" id="3.30.160.60">
    <property type="entry name" value="Classic Zinc Finger"/>
    <property type="match status" value="5"/>
</dbReference>
<dbReference type="SMART" id="SM00355">
    <property type="entry name" value="ZnF_C2H2"/>
    <property type="match status" value="7"/>
</dbReference>
<dbReference type="GO" id="GO:0008270">
    <property type="term" value="F:zinc ion binding"/>
    <property type="evidence" value="ECO:0007669"/>
    <property type="project" value="UniProtKB-KW"/>
</dbReference>
<evidence type="ECO:0000256" key="1">
    <source>
        <dbReference type="ARBA" id="ARBA00004123"/>
    </source>
</evidence>
<name>A0AAD9MRA2_9ANNE</name>
<dbReference type="PANTHER" id="PTHR24394">
    <property type="entry name" value="ZINC FINGER PROTEIN"/>
    <property type="match status" value="1"/>
</dbReference>
<feature type="domain" description="C2H2-type" evidence="9">
    <location>
        <begin position="325"/>
        <end position="353"/>
    </location>
</feature>
<keyword evidence="3" id="KW-0677">Repeat</keyword>
<evidence type="ECO:0000259" key="9">
    <source>
        <dbReference type="PROSITE" id="PS50157"/>
    </source>
</evidence>
<evidence type="ECO:0000256" key="5">
    <source>
        <dbReference type="ARBA" id="ARBA00022833"/>
    </source>
</evidence>
<feature type="domain" description="C2H2-type" evidence="9">
    <location>
        <begin position="687"/>
        <end position="714"/>
    </location>
</feature>
<evidence type="ECO:0000313" key="10">
    <source>
        <dbReference type="EMBL" id="KAK2140936.1"/>
    </source>
</evidence>
<evidence type="ECO:0000256" key="3">
    <source>
        <dbReference type="ARBA" id="ARBA00022737"/>
    </source>
</evidence>
<dbReference type="AlphaFoldDB" id="A0AAD9MRA2"/>
<keyword evidence="5" id="KW-0862">Zinc</keyword>
<evidence type="ECO:0000313" key="11">
    <source>
        <dbReference type="Proteomes" id="UP001208570"/>
    </source>
</evidence>
<feature type="domain" description="C2H2-type" evidence="9">
    <location>
        <begin position="654"/>
        <end position="677"/>
    </location>
</feature>
<gene>
    <name evidence="10" type="ORF">LSH36_1201g00030</name>
</gene>
<protein>
    <recommendedName>
        <fullName evidence="9">C2H2-type domain-containing protein</fullName>
    </recommendedName>
</protein>
<feature type="domain" description="C2H2-type" evidence="9">
    <location>
        <begin position="593"/>
        <end position="620"/>
    </location>
</feature>
<dbReference type="Pfam" id="PF00096">
    <property type="entry name" value="zf-C2H2"/>
    <property type="match status" value="3"/>
</dbReference>
<dbReference type="GO" id="GO:0000981">
    <property type="term" value="F:DNA-binding transcription factor activity, RNA polymerase II-specific"/>
    <property type="evidence" value="ECO:0007669"/>
    <property type="project" value="TreeGrafter"/>
</dbReference>
<dbReference type="EMBL" id="JAODUP010001201">
    <property type="protein sequence ID" value="KAK2140936.1"/>
    <property type="molecule type" value="Genomic_DNA"/>
</dbReference>
<reference evidence="10" key="1">
    <citation type="journal article" date="2023" name="Mol. Biol. Evol.">
        <title>Third-Generation Sequencing Reveals the Adaptive Role of the Epigenome in Three Deep-Sea Polychaetes.</title>
        <authorList>
            <person name="Perez M."/>
            <person name="Aroh O."/>
            <person name="Sun Y."/>
            <person name="Lan Y."/>
            <person name="Juniper S.K."/>
            <person name="Young C.R."/>
            <person name="Angers B."/>
            <person name="Qian P.Y."/>
        </authorList>
    </citation>
    <scope>NUCLEOTIDE SEQUENCE</scope>
    <source>
        <strain evidence="10">P08H-3</strain>
    </source>
</reference>
<dbReference type="InterPro" id="IPR036236">
    <property type="entry name" value="Znf_C2H2_sf"/>
</dbReference>
<dbReference type="PROSITE" id="PS00028">
    <property type="entry name" value="ZINC_FINGER_C2H2_1"/>
    <property type="match status" value="5"/>
</dbReference>
<accession>A0AAD9MRA2</accession>
<comment type="subcellular location">
    <subcellularLocation>
        <location evidence="1">Nucleus</location>
    </subcellularLocation>
</comment>
<keyword evidence="6" id="KW-0539">Nucleus</keyword>
<keyword evidence="4 7" id="KW-0863">Zinc-finger</keyword>
<dbReference type="PROSITE" id="PS50157">
    <property type="entry name" value="ZINC_FINGER_C2H2_2"/>
    <property type="match status" value="6"/>
</dbReference>
<keyword evidence="11" id="KW-1185">Reference proteome</keyword>
<dbReference type="GO" id="GO:0005634">
    <property type="term" value="C:nucleus"/>
    <property type="evidence" value="ECO:0007669"/>
    <property type="project" value="UniProtKB-SubCell"/>
</dbReference>
<evidence type="ECO:0000256" key="6">
    <source>
        <dbReference type="ARBA" id="ARBA00023242"/>
    </source>
</evidence>
<evidence type="ECO:0000256" key="7">
    <source>
        <dbReference type="PROSITE-ProRule" id="PRU00042"/>
    </source>
</evidence>
<evidence type="ECO:0000256" key="2">
    <source>
        <dbReference type="ARBA" id="ARBA00022723"/>
    </source>
</evidence>